<evidence type="ECO:0000259" key="6">
    <source>
        <dbReference type="Pfam" id="PF02754"/>
    </source>
</evidence>
<dbReference type="GO" id="GO:0016491">
    <property type="term" value="F:oxidoreductase activity"/>
    <property type="evidence" value="ECO:0007669"/>
    <property type="project" value="UniProtKB-ARBA"/>
</dbReference>
<evidence type="ECO:0000256" key="3">
    <source>
        <dbReference type="ARBA" id="ARBA00022737"/>
    </source>
</evidence>
<evidence type="ECO:0000256" key="4">
    <source>
        <dbReference type="ARBA" id="ARBA00023004"/>
    </source>
</evidence>
<dbReference type="GO" id="GO:0046872">
    <property type="term" value="F:metal ion binding"/>
    <property type="evidence" value="ECO:0007669"/>
    <property type="project" value="UniProtKB-KW"/>
</dbReference>
<dbReference type="Proteomes" id="UP000319296">
    <property type="component" value="Unassembled WGS sequence"/>
</dbReference>
<evidence type="ECO:0000256" key="1">
    <source>
        <dbReference type="ARBA" id="ARBA00022485"/>
    </source>
</evidence>
<dbReference type="AlphaFoldDB" id="A0A519BLV3"/>
<gene>
    <name evidence="7" type="ORF">EVG15_07235</name>
</gene>
<proteinExistence type="predicted"/>
<dbReference type="EMBL" id="SGBB01000012">
    <property type="protein sequence ID" value="RZD18258.1"/>
    <property type="molecule type" value="Genomic_DNA"/>
</dbReference>
<protein>
    <recommendedName>
        <fullName evidence="6">Cysteine-rich domain-containing protein</fullName>
    </recommendedName>
</protein>
<evidence type="ECO:0000256" key="5">
    <source>
        <dbReference type="ARBA" id="ARBA00023014"/>
    </source>
</evidence>
<evidence type="ECO:0000256" key="2">
    <source>
        <dbReference type="ARBA" id="ARBA00022723"/>
    </source>
</evidence>
<evidence type="ECO:0000313" key="7">
    <source>
        <dbReference type="EMBL" id="RZD18258.1"/>
    </source>
</evidence>
<keyword evidence="4" id="KW-0408">Iron</keyword>
<dbReference type="PANTHER" id="PTHR32479:SF19">
    <property type="entry name" value="ANAEROBIC GLYCEROL-3-PHOSPHATE DEHYDROGENASE SUBUNIT C"/>
    <property type="match status" value="1"/>
</dbReference>
<dbReference type="Pfam" id="PF02754">
    <property type="entry name" value="CCG"/>
    <property type="match status" value="2"/>
</dbReference>
<dbReference type="PANTHER" id="PTHR32479">
    <property type="entry name" value="GLYCOLATE OXIDASE IRON-SULFUR SUBUNIT"/>
    <property type="match status" value="1"/>
</dbReference>
<keyword evidence="3" id="KW-0677">Repeat</keyword>
<dbReference type="InterPro" id="IPR004017">
    <property type="entry name" value="Cys_rich_dom"/>
</dbReference>
<reference evidence="7 8" key="1">
    <citation type="journal article" date="2019" name="ISME J.">
        <title>Insights into ecological role of a new deltaproteobacterial order Candidatus Acidulodesulfobacterales by metagenomics and metatranscriptomics.</title>
        <authorList>
            <person name="Tan S."/>
            <person name="Liu J."/>
            <person name="Fang Y."/>
            <person name="Hedlund B.P."/>
            <person name="Lian Z.H."/>
            <person name="Huang L.Y."/>
            <person name="Li J.T."/>
            <person name="Huang L.N."/>
            <person name="Li W.J."/>
            <person name="Jiang H.C."/>
            <person name="Dong H.L."/>
            <person name="Shu W.S."/>
        </authorList>
    </citation>
    <scope>NUCLEOTIDE SEQUENCE [LARGE SCALE GENOMIC DNA]</scope>
    <source>
        <strain evidence="7">AP1</strain>
    </source>
</reference>
<feature type="domain" description="Cysteine-rich" evidence="6">
    <location>
        <begin position="125"/>
        <end position="201"/>
    </location>
</feature>
<dbReference type="GO" id="GO:0051539">
    <property type="term" value="F:4 iron, 4 sulfur cluster binding"/>
    <property type="evidence" value="ECO:0007669"/>
    <property type="project" value="UniProtKB-KW"/>
</dbReference>
<organism evidence="7 8">
    <name type="scientific">Candidatus Acididesulfobacter diazotrophicus</name>
    <dbReference type="NCBI Taxonomy" id="2597226"/>
    <lineage>
        <taxon>Bacteria</taxon>
        <taxon>Deltaproteobacteria</taxon>
        <taxon>Candidatus Acidulodesulfobacterales</taxon>
        <taxon>Candidatus Acididesulfobacter</taxon>
    </lineage>
</organism>
<keyword evidence="1" id="KW-0004">4Fe-4S</keyword>
<feature type="domain" description="Cysteine-rich" evidence="6">
    <location>
        <begin position="3"/>
        <end position="78"/>
    </location>
</feature>
<keyword evidence="2" id="KW-0479">Metal-binding</keyword>
<name>A0A519BLV3_9DELT</name>
<accession>A0A519BLV3</accession>
<comment type="caution">
    <text evidence="7">The sequence shown here is derived from an EMBL/GenBank/DDBJ whole genome shotgun (WGS) entry which is preliminary data.</text>
</comment>
<sequence>MINYNFLDRGIALIKVLEKNGINIELPDVQCCGIPYYDIGDIESSIQKAKFNVKSLKRYVDKGYDIIVPVPTCAMQIKHEYPLLLPDDDDVIAVANKTYDVHEYLFHLYENGKFNMDFKKPMGKIVYHISCHLKSLNVGYKALSLLKLIPQTEITVIEKCSGHDGTFGVKKKTFNYAVNVGKSLFEDINSTNADYYVSDCPLASDQIEMGTGKKVMHPLEILYKSYMG</sequence>
<keyword evidence="5" id="KW-0411">Iron-sulfur</keyword>
<evidence type="ECO:0000313" key="8">
    <source>
        <dbReference type="Proteomes" id="UP000319296"/>
    </source>
</evidence>